<dbReference type="RefSeq" id="WP_126522096.1">
    <property type="nucleotide sequence ID" value="NZ_RXNU01000013.1"/>
</dbReference>
<proteinExistence type="predicted"/>
<dbReference type="AlphaFoldDB" id="A0A431WQ13"/>
<evidence type="ECO:0000313" key="2">
    <source>
        <dbReference type="Proteomes" id="UP000267448"/>
    </source>
</evidence>
<dbReference type="Proteomes" id="UP000267448">
    <property type="component" value="Unassembled WGS sequence"/>
</dbReference>
<dbReference type="EMBL" id="RXNU01000013">
    <property type="protein sequence ID" value="RTR37339.1"/>
    <property type="molecule type" value="Genomic_DNA"/>
</dbReference>
<organism evidence="1 2">
    <name type="scientific">Shewanella canadensis</name>
    <dbReference type="NCBI Taxonomy" id="271096"/>
    <lineage>
        <taxon>Bacteria</taxon>
        <taxon>Pseudomonadati</taxon>
        <taxon>Pseudomonadota</taxon>
        <taxon>Gammaproteobacteria</taxon>
        <taxon>Alteromonadales</taxon>
        <taxon>Shewanellaceae</taxon>
        <taxon>Shewanella</taxon>
    </lineage>
</organism>
<accession>A0A431WQ13</accession>
<dbReference type="OrthoDB" id="6262509at2"/>
<reference evidence="1 2" key="1">
    <citation type="submission" date="2018-12" db="EMBL/GenBank/DDBJ databases">
        <authorList>
            <person name="Yu L."/>
        </authorList>
    </citation>
    <scope>NUCLEOTIDE SEQUENCE [LARGE SCALE GENOMIC DNA]</scope>
    <source>
        <strain evidence="1 2">HAW-EB2</strain>
    </source>
</reference>
<sequence>MKSVILTTMLIAATLSNKEAQAPLIAPHLIAPDDIGNSLEEYHHRRQALALNFKNHSHPIHLIDITHTALIVSYENGIVVMGFNHAKGQPTSQLSVYEGQFDFSPFDSSPFGSQKFDITSLNKADNIYASTDVSIAQDKNNQIFISKLKERNGSESFTARVVFNKTLIAGPQRHSNIESAACN</sequence>
<name>A0A431WQ13_9GAMM</name>
<protein>
    <submittedName>
        <fullName evidence="1">Uncharacterized protein</fullName>
    </submittedName>
</protein>
<keyword evidence="2" id="KW-1185">Reference proteome</keyword>
<evidence type="ECO:0000313" key="1">
    <source>
        <dbReference type="EMBL" id="RTR37339.1"/>
    </source>
</evidence>
<gene>
    <name evidence="1" type="ORF">EKG38_19245</name>
</gene>
<comment type="caution">
    <text evidence="1">The sequence shown here is derived from an EMBL/GenBank/DDBJ whole genome shotgun (WGS) entry which is preliminary data.</text>
</comment>